<accession>A0A920CJV2</accession>
<gene>
    <name evidence="1" type="ORF">J41TS12_41730</name>
</gene>
<dbReference type="Proteomes" id="UP000681162">
    <property type="component" value="Unassembled WGS sequence"/>
</dbReference>
<dbReference type="AlphaFoldDB" id="A0A920CJV2"/>
<reference evidence="1 2" key="1">
    <citation type="submission" date="2021-03" db="EMBL/GenBank/DDBJ databases">
        <title>Antimicrobial resistance genes in bacteria isolated from Japanese honey, and their potential for conferring macrolide and lincosamide resistance in the American foulbrood pathogen Paenibacillus larvae.</title>
        <authorList>
            <person name="Okamoto M."/>
            <person name="Kumagai M."/>
            <person name="Kanamori H."/>
            <person name="Takamatsu D."/>
        </authorList>
    </citation>
    <scope>NUCLEOTIDE SEQUENCE [LARGE SCALE GENOMIC DNA]</scope>
    <source>
        <strain evidence="1 2">J41TS12</strain>
    </source>
</reference>
<protein>
    <submittedName>
        <fullName evidence="1">Uncharacterized protein</fullName>
    </submittedName>
</protein>
<comment type="caution">
    <text evidence="1">The sequence shown here is derived from an EMBL/GenBank/DDBJ whole genome shotgun (WGS) entry which is preliminary data.</text>
</comment>
<name>A0A920CJV2_9BACL</name>
<proteinExistence type="predicted"/>
<dbReference type="RefSeq" id="WP_212942465.1">
    <property type="nucleotide sequence ID" value="NZ_BORR01000020.1"/>
</dbReference>
<evidence type="ECO:0000313" key="1">
    <source>
        <dbReference type="EMBL" id="GIO39312.1"/>
    </source>
</evidence>
<keyword evidence="2" id="KW-1185">Reference proteome</keyword>
<sequence>MFSSFKRAFRPTEIERSEQAALLKSLEAEQFDFWRSRGFSDQEINKIMEREVTETNVLRGFQTHVGKRQLLESGLTTVEEIKASIH</sequence>
<dbReference type="EMBL" id="BORR01000020">
    <property type="protein sequence ID" value="GIO39312.1"/>
    <property type="molecule type" value="Genomic_DNA"/>
</dbReference>
<organism evidence="1 2">
    <name type="scientific">Paenibacillus antibioticophila</name>
    <dbReference type="NCBI Taxonomy" id="1274374"/>
    <lineage>
        <taxon>Bacteria</taxon>
        <taxon>Bacillati</taxon>
        <taxon>Bacillota</taxon>
        <taxon>Bacilli</taxon>
        <taxon>Bacillales</taxon>
        <taxon>Paenibacillaceae</taxon>
        <taxon>Paenibacillus</taxon>
    </lineage>
</organism>
<evidence type="ECO:0000313" key="2">
    <source>
        <dbReference type="Proteomes" id="UP000681162"/>
    </source>
</evidence>